<dbReference type="AlphaFoldDB" id="A0A7V3ZX96"/>
<organism evidence="1">
    <name type="scientific">candidate division WOR-3 bacterium</name>
    <dbReference type="NCBI Taxonomy" id="2052148"/>
    <lineage>
        <taxon>Bacteria</taxon>
        <taxon>Bacteria division WOR-3</taxon>
    </lineage>
</organism>
<sequence>MNENTDARQFDVIGVRRNDYKMIYARLLSLYVRRRCGAEWEVLQKLVKLLQCKQVSCKLAQLLYSKLNDKKGGLVCKGKITILREMEILKHFM</sequence>
<gene>
    <name evidence="1" type="ORF">ENU66_03285</name>
</gene>
<name>A0A7V3ZX96_UNCW3</name>
<proteinExistence type="predicted"/>
<comment type="caution">
    <text evidence="1">The sequence shown here is derived from an EMBL/GenBank/DDBJ whole genome shotgun (WGS) entry which is preliminary data.</text>
</comment>
<evidence type="ECO:0000313" key="1">
    <source>
        <dbReference type="EMBL" id="HGL17343.1"/>
    </source>
</evidence>
<accession>A0A7V3ZX96</accession>
<dbReference type="EMBL" id="DTDJ01000025">
    <property type="protein sequence ID" value="HGL17343.1"/>
    <property type="molecule type" value="Genomic_DNA"/>
</dbReference>
<protein>
    <submittedName>
        <fullName evidence="1">Uncharacterized protein</fullName>
    </submittedName>
</protein>
<reference evidence="1" key="1">
    <citation type="journal article" date="2020" name="mSystems">
        <title>Genome- and Community-Level Interaction Insights into Carbon Utilization and Element Cycling Functions of Hydrothermarchaeota in Hydrothermal Sediment.</title>
        <authorList>
            <person name="Zhou Z."/>
            <person name="Liu Y."/>
            <person name="Xu W."/>
            <person name="Pan J."/>
            <person name="Luo Z.H."/>
            <person name="Li M."/>
        </authorList>
    </citation>
    <scope>NUCLEOTIDE SEQUENCE [LARGE SCALE GENOMIC DNA]</scope>
    <source>
        <strain evidence="1">SpSt-69</strain>
    </source>
</reference>